<gene>
    <name evidence="8" type="ORF">C8D97_10544</name>
</gene>
<feature type="signal peptide" evidence="6">
    <location>
        <begin position="1"/>
        <end position="26"/>
    </location>
</feature>
<dbReference type="InterPro" id="IPR036737">
    <property type="entry name" value="OmpA-like_sf"/>
</dbReference>
<dbReference type="Proteomes" id="UP000245790">
    <property type="component" value="Unassembled WGS sequence"/>
</dbReference>
<comment type="subcellular location">
    <subcellularLocation>
        <location evidence="1">Cell outer membrane</location>
    </subcellularLocation>
</comment>
<dbReference type="GO" id="GO:0009279">
    <property type="term" value="C:cell outer membrane"/>
    <property type="evidence" value="ECO:0007669"/>
    <property type="project" value="UniProtKB-SubCell"/>
</dbReference>
<dbReference type="PROSITE" id="PS51257">
    <property type="entry name" value="PROKAR_LIPOPROTEIN"/>
    <property type="match status" value="1"/>
</dbReference>
<feature type="coiled-coil region" evidence="5">
    <location>
        <begin position="57"/>
        <end position="170"/>
    </location>
</feature>
<evidence type="ECO:0000313" key="8">
    <source>
        <dbReference type="EMBL" id="PWK51729.1"/>
    </source>
</evidence>
<proteinExistence type="predicted"/>
<comment type="caution">
    <text evidence="8">The sequence shown here is derived from an EMBL/GenBank/DDBJ whole genome shotgun (WGS) entry which is preliminary data.</text>
</comment>
<keyword evidence="6" id="KW-0732">Signal</keyword>
<dbReference type="InterPro" id="IPR025511">
    <property type="entry name" value="DUF4398"/>
</dbReference>
<name>A0A316FT18_9GAMM</name>
<dbReference type="RefSeq" id="WP_109763126.1">
    <property type="nucleotide sequence ID" value="NZ_QGGU01000005.1"/>
</dbReference>
<evidence type="ECO:0000256" key="1">
    <source>
        <dbReference type="ARBA" id="ARBA00004442"/>
    </source>
</evidence>
<dbReference type="PROSITE" id="PS51123">
    <property type="entry name" value="OMPA_2"/>
    <property type="match status" value="1"/>
</dbReference>
<dbReference type="InterPro" id="IPR006664">
    <property type="entry name" value="OMP_bac"/>
</dbReference>
<dbReference type="CDD" id="cd07185">
    <property type="entry name" value="OmpA_C-like"/>
    <property type="match status" value="1"/>
</dbReference>
<feature type="chain" id="PRO_5016443612" evidence="6">
    <location>
        <begin position="27"/>
        <end position="294"/>
    </location>
</feature>
<evidence type="ECO:0000256" key="3">
    <source>
        <dbReference type="ARBA" id="ARBA00023237"/>
    </source>
</evidence>
<evidence type="ECO:0000256" key="5">
    <source>
        <dbReference type="SAM" id="Coils"/>
    </source>
</evidence>
<dbReference type="EMBL" id="QGGU01000005">
    <property type="protein sequence ID" value="PWK51729.1"/>
    <property type="molecule type" value="Genomic_DNA"/>
</dbReference>
<dbReference type="Pfam" id="PF14346">
    <property type="entry name" value="DUF4398"/>
    <property type="match status" value="1"/>
</dbReference>
<reference evidence="8 9" key="1">
    <citation type="submission" date="2018-05" db="EMBL/GenBank/DDBJ databases">
        <title>Genomic Encyclopedia of Type Strains, Phase IV (KMG-IV): sequencing the most valuable type-strain genomes for metagenomic binning, comparative biology and taxonomic classification.</title>
        <authorList>
            <person name="Goeker M."/>
        </authorList>
    </citation>
    <scope>NUCLEOTIDE SEQUENCE [LARGE SCALE GENOMIC DNA]</scope>
    <source>
        <strain evidence="8 9">DSM 25350</strain>
    </source>
</reference>
<dbReference type="PANTHER" id="PTHR30329:SF21">
    <property type="entry name" value="LIPOPROTEIN YIAD-RELATED"/>
    <property type="match status" value="1"/>
</dbReference>
<sequence length="294" mass="33039">MNYFTKKLFIPSASAAMIVLSGCSSTAVNNELVSSAEQHFNQTAGPNSVREYAPLKYEQAKESLQKLKSAAESDADESRLEHLAYMSRKHSEIALQQAKLKKAEKSIQQAEVNRKDLLLALKSEDLEQTKQRADQLASEKQQAQSQLEQMKAKNNQMAQLLNELKAKETERGLVLTLDSILFELNKATLKSGSERSVDKLAEFLKSYPDRNLLVEGFTDSTGEESYNQQLSRDRAEAIQSELIAKGVSPERIEIKGYGEQFPVATNETRAGRQMNRRVEVIVANKGDDLIERRR</sequence>
<evidence type="ECO:0000256" key="2">
    <source>
        <dbReference type="ARBA" id="ARBA00023136"/>
    </source>
</evidence>
<dbReference type="PRINTS" id="PR01023">
    <property type="entry name" value="NAFLGMOTY"/>
</dbReference>
<dbReference type="AlphaFoldDB" id="A0A316FT18"/>
<evidence type="ECO:0000256" key="6">
    <source>
        <dbReference type="SAM" id="SignalP"/>
    </source>
</evidence>
<evidence type="ECO:0000259" key="7">
    <source>
        <dbReference type="PROSITE" id="PS51123"/>
    </source>
</evidence>
<dbReference type="InterPro" id="IPR050330">
    <property type="entry name" value="Bact_OuterMem_StrucFunc"/>
</dbReference>
<dbReference type="OrthoDB" id="9782229at2"/>
<feature type="domain" description="OmpA-like" evidence="7">
    <location>
        <begin position="169"/>
        <end position="286"/>
    </location>
</feature>
<accession>A0A316FT18</accession>
<evidence type="ECO:0000256" key="4">
    <source>
        <dbReference type="PROSITE-ProRule" id="PRU00473"/>
    </source>
</evidence>
<evidence type="ECO:0000313" key="9">
    <source>
        <dbReference type="Proteomes" id="UP000245790"/>
    </source>
</evidence>
<dbReference type="Gene3D" id="3.30.1330.60">
    <property type="entry name" value="OmpA-like domain"/>
    <property type="match status" value="1"/>
</dbReference>
<dbReference type="PANTHER" id="PTHR30329">
    <property type="entry name" value="STATOR ELEMENT OF FLAGELLAR MOTOR COMPLEX"/>
    <property type="match status" value="1"/>
</dbReference>
<protein>
    <submittedName>
        <fullName evidence="8">Outer membrane protein OmpA-like peptidoglycan-associated protein</fullName>
    </submittedName>
</protein>
<organism evidence="8 9">
    <name type="scientific">Pleionea mediterranea</name>
    <dbReference type="NCBI Taxonomy" id="523701"/>
    <lineage>
        <taxon>Bacteria</taxon>
        <taxon>Pseudomonadati</taxon>
        <taxon>Pseudomonadota</taxon>
        <taxon>Gammaproteobacteria</taxon>
        <taxon>Oceanospirillales</taxon>
        <taxon>Pleioneaceae</taxon>
        <taxon>Pleionea</taxon>
    </lineage>
</organism>
<keyword evidence="2 4" id="KW-0472">Membrane</keyword>
<dbReference type="Pfam" id="PF00691">
    <property type="entry name" value="OmpA"/>
    <property type="match status" value="1"/>
</dbReference>
<keyword evidence="9" id="KW-1185">Reference proteome</keyword>
<dbReference type="PRINTS" id="PR01021">
    <property type="entry name" value="OMPADOMAIN"/>
</dbReference>
<dbReference type="InterPro" id="IPR006665">
    <property type="entry name" value="OmpA-like"/>
</dbReference>
<keyword evidence="5" id="KW-0175">Coiled coil</keyword>
<keyword evidence="3" id="KW-0998">Cell outer membrane</keyword>
<dbReference type="SUPFAM" id="SSF103088">
    <property type="entry name" value="OmpA-like"/>
    <property type="match status" value="1"/>
</dbReference>